<keyword evidence="1" id="KW-0732">Signal</keyword>
<evidence type="ECO:0000313" key="3">
    <source>
        <dbReference type="Proteomes" id="UP000198662"/>
    </source>
</evidence>
<feature type="signal peptide" evidence="1">
    <location>
        <begin position="1"/>
        <end position="29"/>
    </location>
</feature>
<proteinExistence type="predicted"/>
<keyword evidence="3" id="KW-1185">Reference proteome</keyword>
<feature type="chain" id="PRO_5011535271" evidence="1">
    <location>
        <begin position="30"/>
        <end position="142"/>
    </location>
</feature>
<accession>A0A1G9LG29</accession>
<name>A0A1G9LG29_9ACTN</name>
<dbReference type="EMBL" id="FNGF01000007">
    <property type="protein sequence ID" value="SDL60881.1"/>
    <property type="molecule type" value="Genomic_DNA"/>
</dbReference>
<dbReference type="Proteomes" id="UP000198662">
    <property type="component" value="Unassembled WGS sequence"/>
</dbReference>
<dbReference type="OrthoDB" id="5189793at2"/>
<evidence type="ECO:0000256" key="1">
    <source>
        <dbReference type="SAM" id="SignalP"/>
    </source>
</evidence>
<dbReference type="AlphaFoldDB" id="A0A1G9LG29"/>
<evidence type="ECO:0000313" key="2">
    <source>
        <dbReference type="EMBL" id="SDL60881.1"/>
    </source>
</evidence>
<dbReference type="RefSeq" id="WP_143034893.1">
    <property type="nucleotide sequence ID" value="NZ_FNGF01000007.1"/>
</dbReference>
<gene>
    <name evidence="2" type="ORF">SAMN05216298_4490</name>
</gene>
<protein>
    <submittedName>
        <fullName evidence="2">Uncharacterized protein</fullName>
    </submittedName>
</protein>
<sequence>MVLKRIFTAIGVAAAAFALSLSAASPASAVPDVPTPVKSRIESLLIDTARIENATAPDTAAEPRTCRARFAENVNHRLQAEAGSAIIGSIPAGAWVQTSCTRVAGGEYTACGLSSDFWMEVYWNGNWGHGAWGCVQDWEFTS</sequence>
<organism evidence="2 3">
    <name type="scientific">Glycomyces sambucus</name>
    <dbReference type="NCBI Taxonomy" id="380244"/>
    <lineage>
        <taxon>Bacteria</taxon>
        <taxon>Bacillati</taxon>
        <taxon>Actinomycetota</taxon>
        <taxon>Actinomycetes</taxon>
        <taxon>Glycomycetales</taxon>
        <taxon>Glycomycetaceae</taxon>
        <taxon>Glycomyces</taxon>
    </lineage>
</organism>
<reference evidence="3" key="1">
    <citation type="submission" date="2016-10" db="EMBL/GenBank/DDBJ databases">
        <authorList>
            <person name="Varghese N."/>
            <person name="Submissions S."/>
        </authorList>
    </citation>
    <scope>NUCLEOTIDE SEQUENCE [LARGE SCALE GENOMIC DNA]</scope>
    <source>
        <strain evidence="3">CGMCC 4.3147</strain>
    </source>
</reference>